<accession>A0A0N4XV09</accession>
<organism evidence="1">
    <name type="scientific">Nippostrongylus brasiliensis</name>
    <name type="common">Rat hookworm</name>
    <dbReference type="NCBI Taxonomy" id="27835"/>
    <lineage>
        <taxon>Eukaryota</taxon>
        <taxon>Metazoa</taxon>
        <taxon>Ecdysozoa</taxon>
        <taxon>Nematoda</taxon>
        <taxon>Chromadorea</taxon>
        <taxon>Rhabditida</taxon>
        <taxon>Rhabditina</taxon>
        <taxon>Rhabditomorpha</taxon>
        <taxon>Strongyloidea</taxon>
        <taxon>Heligmosomidae</taxon>
        <taxon>Nippostrongylus</taxon>
    </lineage>
</organism>
<evidence type="ECO:0000313" key="1">
    <source>
        <dbReference type="WBParaSite" id="NBR_0000659001-mRNA-1"/>
    </source>
</evidence>
<name>A0A0N4XV09_NIPBR</name>
<sequence>LGIYRRRRIEPIQFRLALNQRLFASFRRSQVRSFLQSNTAFKIVANDEDALPPPTGARCSKQCFPKELLDAFPTVRRDMLICSQLQRNNRLVPVEDLSDFSFDPYAFRIPRKSSRDFRRQLRPEYWPAFDSFRCSILNWAEFAHRRSEAIVSARRAADIRRFNRLRKNQSVYDFEAFLSEWFMHTVSKDPAFRVICFDSRKGALSCPFMHTHSGKIPLMFSISDYGYICFVELSGEPIDLNRYLEELSKKS</sequence>
<reference evidence="1" key="1">
    <citation type="submission" date="2017-02" db="UniProtKB">
        <authorList>
            <consortium name="WormBaseParasite"/>
        </authorList>
    </citation>
    <scope>IDENTIFICATION</scope>
</reference>
<dbReference type="WBParaSite" id="NBR_0000659001-mRNA-1">
    <property type="protein sequence ID" value="NBR_0000659001-mRNA-1"/>
    <property type="gene ID" value="NBR_0000659001"/>
</dbReference>
<dbReference type="AlphaFoldDB" id="A0A0N4XV09"/>
<protein>
    <submittedName>
        <fullName evidence="1">Tick transposon</fullName>
    </submittedName>
</protein>
<proteinExistence type="predicted"/>